<dbReference type="AlphaFoldDB" id="A0A1K0JD23"/>
<accession>A0A1K0JD23</accession>
<name>A0A1K0JD23_CUPNE</name>
<gene>
    <name evidence="1" type="ORF">CNECB9_2540083</name>
</gene>
<evidence type="ECO:0000313" key="1">
    <source>
        <dbReference type="EMBL" id="SCU75850.1"/>
    </source>
</evidence>
<protein>
    <submittedName>
        <fullName evidence="1">Uncharacterized protein</fullName>
    </submittedName>
</protein>
<organism evidence="1">
    <name type="scientific">Cupriavidus necator</name>
    <name type="common">Alcaligenes eutrophus</name>
    <name type="synonym">Ralstonia eutropha</name>
    <dbReference type="NCBI Taxonomy" id="106590"/>
    <lineage>
        <taxon>Bacteria</taxon>
        <taxon>Pseudomonadati</taxon>
        <taxon>Pseudomonadota</taxon>
        <taxon>Betaproteobacteria</taxon>
        <taxon>Burkholderiales</taxon>
        <taxon>Burkholderiaceae</taxon>
        <taxon>Cupriavidus</taxon>
    </lineage>
</organism>
<reference evidence="1" key="1">
    <citation type="submission" date="2016-09" db="EMBL/GenBank/DDBJ databases">
        <authorList>
            <person name="Capua I."/>
            <person name="De Benedictis P."/>
            <person name="Joannis T."/>
            <person name="Lombin L.H."/>
            <person name="Cattoli G."/>
        </authorList>
    </citation>
    <scope>NUCLEOTIDE SEQUENCE</scope>
    <source>
        <strain evidence="1">B9</strain>
    </source>
</reference>
<sequence length="61" mass="6841">MSGAEPALAKSEHKMYRRISGFPSANIRCQKQTCPNTANRLSFLGDSKTYRLRKPRPGKST</sequence>
<proteinExistence type="predicted"/>
<dbReference type="EMBL" id="FMSH01000173">
    <property type="protein sequence ID" value="SCU75850.1"/>
    <property type="molecule type" value="Genomic_DNA"/>
</dbReference>